<dbReference type="PANTHER" id="PTHR43384">
    <property type="entry name" value="SEPTUM SITE-DETERMINING PROTEIN MIND HOMOLOG, CHLOROPLASTIC-RELATED"/>
    <property type="match status" value="1"/>
</dbReference>
<dbReference type="SUPFAM" id="SSF52540">
    <property type="entry name" value="P-loop containing nucleoside triphosphate hydrolases"/>
    <property type="match status" value="1"/>
</dbReference>
<dbReference type="GO" id="GO:0051782">
    <property type="term" value="P:negative regulation of cell division"/>
    <property type="evidence" value="ECO:0007669"/>
    <property type="project" value="TreeGrafter"/>
</dbReference>
<dbReference type="EMBL" id="FCOC02000002">
    <property type="protein sequence ID" value="SAL17986.1"/>
    <property type="molecule type" value="Genomic_DNA"/>
</dbReference>
<dbReference type="Proteomes" id="UP000054893">
    <property type="component" value="Unassembled WGS sequence"/>
</dbReference>
<evidence type="ECO:0000259" key="3">
    <source>
        <dbReference type="Pfam" id="PF01656"/>
    </source>
</evidence>
<keyword evidence="4" id="KW-0969">Cilium</keyword>
<dbReference type="InterPro" id="IPR050625">
    <property type="entry name" value="ParA/MinD_ATPase"/>
</dbReference>
<protein>
    <submittedName>
        <fullName evidence="4">Flagellar biosynthesis protein, FlhG</fullName>
    </submittedName>
</protein>
<reference evidence="4 5" key="1">
    <citation type="submission" date="2016-01" db="EMBL/GenBank/DDBJ databases">
        <authorList>
            <person name="Oliw E.H."/>
        </authorList>
    </citation>
    <scope>NUCLEOTIDE SEQUENCE [LARGE SCALE GENOMIC DNA]</scope>
    <source>
        <strain evidence="4">LMG 22029</strain>
    </source>
</reference>
<keyword evidence="2" id="KW-0067">ATP-binding</keyword>
<dbReference type="Pfam" id="PF01656">
    <property type="entry name" value="CbiA"/>
    <property type="match status" value="1"/>
</dbReference>
<dbReference type="RefSeq" id="WP_244163939.1">
    <property type="nucleotide sequence ID" value="NZ_FCOC02000002.1"/>
</dbReference>
<dbReference type="Gene3D" id="3.40.50.300">
    <property type="entry name" value="P-loop containing nucleotide triphosphate hydrolases"/>
    <property type="match status" value="1"/>
</dbReference>
<dbReference type="GO" id="GO:0005524">
    <property type="term" value="F:ATP binding"/>
    <property type="evidence" value="ECO:0007669"/>
    <property type="project" value="UniProtKB-KW"/>
</dbReference>
<name>A0A158FDI3_CABSO</name>
<dbReference type="AlphaFoldDB" id="A0A158FDI3"/>
<keyword evidence="4" id="KW-0282">Flagellum</keyword>
<proteinExistence type="predicted"/>
<dbReference type="InterPro" id="IPR027417">
    <property type="entry name" value="P-loop_NTPase"/>
</dbReference>
<sequence length="315" mass="33645">MRFTLDKFASDQAEGLRRLLTRNRSRVVTVCGAPAGGMGGTGNTSTVVNLAAALAAQGKDVLVIDERQNALSASRLAKVPSTGALGAVLSGKRFLQDAVTRTPFGFSMIAAPRDERISHDAAHCRVLLDGPADIVLIDTQPDRSGALSTLAAQAHDFVIVTRVAPAAITEAYACIKRLHYAHAISRFRIVVNHVKNAADAQIAFDNLAGVASRYLAVKLMPAGCVAEDARVAKAHELSRCAVEAFPTTAAARDYRHIAADLQYWPMPESSHFEWPAQAASMETPRNIERSINPGAGLRRTESPLAELAMRSPASV</sequence>
<gene>
    <name evidence="4" type="ORF">AWB64_01187</name>
</gene>
<evidence type="ECO:0000256" key="1">
    <source>
        <dbReference type="ARBA" id="ARBA00022741"/>
    </source>
</evidence>
<dbReference type="InterPro" id="IPR002586">
    <property type="entry name" value="CobQ/CobB/MinD/ParA_Nub-bd_dom"/>
</dbReference>
<dbReference type="PANTHER" id="PTHR43384:SF4">
    <property type="entry name" value="CELLULOSE BIOSYNTHESIS PROTEIN BCSQ-RELATED"/>
    <property type="match status" value="1"/>
</dbReference>
<evidence type="ECO:0000313" key="4">
    <source>
        <dbReference type="EMBL" id="SAL17986.1"/>
    </source>
</evidence>
<accession>A0A158FDI3</accession>
<feature type="domain" description="CobQ/CobB/MinD/ParA nucleotide binding" evidence="3">
    <location>
        <begin position="35"/>
        <end position="210"/>
    </location>
</feature>
<keyword evidence="1" id="KW-0547">Nucleotide-binding</keyword>
<keyword evidence="4" id="KW-0966">Cell projection</keyword>
<evidence type="ECO:0000256" key="2">
    <source>
        <dbReference type="ARBA" id="ARBA00022840"/>
    </source>
</evidence>
<dbReference type="GO" id="GO:0016887">
    <property type="term" value="F:ATP hydrolysis activity"/>
    <property type="evidence" value="ECO:0007669"/>
    <property type="project" value="TreeGrafter"/>
</dbReference>
<dbReference type="GO" id="GO:0005829">
    <property type="term" value="C:cytosol"/>
    <property type="evidence" value="ECO:0007669"/>
    <property type="project" value="TreeGrafter"/>
</dbReference>
<dbReference type="GO" id="GO:0009898">
    <property type="term" value="C:cytoplasmic side of plasma membrane"/>
    <property type="evidence" value="ECO:0007669"/>
    <property type="project" value="TreeGrafter"/>
</dbReference>
<organism evidence="4 5">
    <name type="scientific">Caballeronia sordidicola</name>
    <name type="common">Burkholderia sordidicola</name>
    <dbReference type="NCBI Taxonomy" id="196367"/>
    <lineage>
        <taxon>Bacteria</taxon>
        <taxon>Pseudomonadati</taxon>
        <taxon>Pseudomonadota</taxon>
        <taxon>Betaproteobacteria</taxon>
        <taxon>Burkholderiales</taxon>
        <taxon>Burkholderiaceae</taxon>
        <taxon>Caballeronia</taxon>
    </lineage>
</organism>
<evidence type="ECO:0000313" key="5">
    <source>
        <dbReference type="Proteomes" id="UP000054893"/>
    </source>
</evidence>